<reference evidence="12 13" key="1">
    <citation type="journal article" date="2015" name="BMC Genomics">
        <title>Gene expression during zombie ant biting behavior reflects the complexity underlying fungal parasitic behavioral manipulation.</title>
        <authorList>
            <person name="de Bekker C."/>
            <person name="Ohm R.A."/>
            <person name="Loreto R.G."/>
            <person name="Sebastian A."/>
            <person name="Albert I."/>
            <person name="Merrow M."/>
            <person name="Brachmann A."/>
            <person name="Hughes D.P."/>
        </authorList>
    </citation>
    <scope>NUCLEOTIDE SEQUENCE [LARGE SCALE GENOMIC DNA]</scope>
    <source>
        <strain evidence="12 13">SC16a</strain>
    </source>
</reference>
<evidence type="ECO:0000256" key="6">
    <source>
        <dbReference type="ARBA" id="ARBA00022655"/>
    </source>
</evidence>
<evidence type="ECO:0000256" key="5">
    <source>
        <dbReference type="ARBA" id="ARBA00022598"/>
    </source>
</evidence>
<dbReference type="InterPro" id="IPR003721">
    <property type="entry name" value="Pantoate_ligase"/>
</dbReference>
<keyword evidence="7" id="KW-0547">Nucleotide-binding</keyword>
<dbReference type="UniPathway" id="UPA00028">
    <property type="reaction ID" value="UER00005"/>
</dbReference>
<protein>
    <recommendedName>
        <fullName evidence="4">Pantoate--beta-alanine ligase</fullName>
        <ecNumber evidence="3">6.3.2.1</ecNumber>
    </recommendedName>
    <alternativeName>
        <fullName evidence="10">Pantoate-activating enzyme</fullName>
    </alternativeName>
    <alternativeName>
        <fullName evidence="9">Pantothenate synthetase</fullName>
    </alternativeName>
</protein>
<evidence type="ECO:0000256" key="7">
    <source>
        <dbReference type="ARBA" id="ARBA00022741"/>
    </source>
</evidence>
<evidence type="ECO:0000256" key="4">
    <source>
        <dbReference type="ARBA" id="ARBA00015647"/>
    </source>
</evidence>
<reference evidence="12 13" key="2">
    <citation type="journal article" date="2017" name="Sci. Rep.">
        <title>Ant-infecting Ophiocordyceps genomes reveal a high diversity of potential behavioral manipulation genes and a possible major role for enterotoxins.</title>
        <authorList>
            <person name="de Bekker C."/>
            <person name="Ohm R.A."/>
            <person name="Evans H.C."/>
            <person name="Brachmann A."/>
            <person name="Hughes D.P."/>
        </authorList>
    </citation>
    <scope>NUCLEOTIDE SEQUENCE [LARGE SCALE GENOMIC DNA]</scope>
    <source>
        <strain evidence="12 13">SC16a</strain>
    </source>
</reference>
<dbReference type="HAMAP" id="MF_00158">
    <property type="entry name" value="PanC"/>
    <property type="match status" value="1"/>
</dbReference>
<accession>A0A2A9PB31</accession>
<dbReference type="FunFam" id="3.30.1300.10:FF:000002">
    <property type="entry name" value="Pantoate--beta-alanine ligase"/>
    <property type="match status" value="1"/>
</dbReference>
<dbReference type="CDD" id="cd00560">
    <property type="entry name" value="PanC"/>
    <property type="match status" value="1"/>
</dbReference>
<evidence type="ECO:0000256" key="10">
    <source>
        <dbReference type="ARBA" id="ARBA00032806"/>
    </source>
</evidence>
<evidence type="ECO:0000313" key="13">
    <source>
        <dbReference type="Proteomes" id="UP000037136"/>
    </source>
</evidence>
<comment type="caution">
    <text evidence="12">The sequence shown here is derived from an EMBL/GenBank/DDBJ whole genome shotgun (WGS) entry which is preliminary data.</text>
</comment>
<keyword evidence="8" id="KW-0067">ATP-binding</keyword>
<dbReference type="Gene3D" id="3.40.50.620">
    <property type="entry name" value="HUPs"/>
    <property type="match status" value="1"/>
</dbReference>
<evidence type="ECO:0000256" key="2">
    <source>
        <dbReference type="ARBA" id="ARBA00009256"/>
    </source>
</evidence>
<keyword evidence="6" id="KW-0566">Pantothenate biosynthesis</keyword>
<dbReference type="NCBIfam" id="TIGR00018">
    <property type="entry name" value="panC"/>
    <property type="match status" value="1"/>
</dbReference>
<dbReference type="PANTHER" id="PTHR21299">
    <property type="entry name" value="CYTIDYLATE KINASE/PANTOATE-BETA-ALANINE LIGASE"/>
    <property type="match status" value="1"/>
</dbReference>
<sequence length="392" mass="42474">MLSRLGRPVASAATAVAAAATRRHGIMVRNKGGFRMMTATTTTGSLQTETLPTTSIPVVRSVQAIRQWRSQRTSPSIGLVPTMGALHDGHLALIRAAARENDEVVVSVFLNPAQFGAGEDLASYPVTWETDAKALARTDQQLSREADARGRISVVFAPDTHTMYPEGRAGQQNPSSTDDGTFVTLNPLSRRLEGASRPTFFRGVATICTKLFNLVRPTRVYLGQKDVQQTVVVRRMVRDLMIPLDVVVCPTQRDPDGLALSSRNVYLGPRRRAVAVKLLPCALAAARRAYERDLRKARSDILAAADVVVANLDLAQRALSPRQRALFELDYLSLADPDTLDEVDIVDDAKGAVLSAAVKMLPLEDVCEGEDVGYAGGPVVRLIDNVILRPTA</sequence>
<gene>
    <name evidence="12" type="ORF">XA68_14206</name>
</gene>
<comment type="catalytic activity">
    <reaction evidence="11">
        <text>(R)-pantoate + beta-alanine + ATP = (R)-pantothenate + AMP + diphosphate + H(+)</text>
        <dbReference type="Rhea" id="RHEA:10912"/>
        <dbReference type="ChEBI" id="CHEBI:15378"/>
        <dbReference type="ChEBI" id="CHEBI:15980"/>
        <dbReference type="ChEBI" id="CHEBI:29032"/>
        <dbReference type="ChEBI" id="CHEBI:30616"/>
        <dbReference type="ChEBI" id="CHEBI:33019"/>
        <dbReference type="ChEBI" id="CHEBI:57966"/>
        <dbReference type="ChEBI" id="CHEBI:456215"/>
        <dbReference type="EC" id="6.3.2.1"/>
    </reaction>
</comment>
<evidence type="ECO:0000256" key="9">
    <source>
        <dbReference type="ARBA" id="ARBA00029902"/>
    </source>
</evidence>
<organism evidence="12 13">
    <name type="scientific">Ophiocordyceps unilateralis</name>
    <name type="common">Zombie-ant fungus</name>
    <name type="synonym">Torrubia unilateralis</name>
    <dbReference type="NCBI Taxonomy" id="268505"/>
    <lineage>
        <taxon>Eukaryota</taxon>
        <taxon>Fungi</taxon>
        <taxon>Dikarya</taxon>
        <taxon>Ascomycota</taxon>
        <taxon>Pezizomycotina</taxon>
        <taxon>Sordariomycetes</taxon>
        <taxon>Hypocreomycetidae</taxon>
        <taxon>Hypocreales</taxon>
        <taxon>Ophiocordycipitaceae</taxon>
        <taxon>Ophiocordyceps</taxon>
    </lineage>
</organism>
<dbReference type="OrthoDB" id="2020436at2759"/>
<comment type="similarity">
    <text evidence="2">Belongs to the pantothenate synthetase family.</text>
</comment>
<keyword evidence="13" id="KW-1185">Reference proteome</keyword>
<dbReference type="InterPro" id="IPR042176">
    <property type="entry name" value="Pantoate_ligase_C"/>
</dbReference>
<dbReference type="Gene3D" id="3.30.1300.10">
    <property type="entry name" value="Pantoate-beta-alanine ligase, C-terminal domain"/>
    <property type="match status" value="1"/>
</dbReference>
<dbReference type="GO" id="GO:0015940">
    <property type="term" value="P:pantothenate biosynthetic process"/>
    <property type="evidence" value="ECO:0007669"/>
    <property type="project" value="UniProtKB-UniPathway"/>
</dbReference>
<dbReference type="STRING" id="268505.A0A2A9PB31"/>
<comment type="pathway">
    <text evidence="1">Cofactor biosynthesis; (R)-pantothenate biosynthesis; (R)-pantothenate from (R)-pantoate and beta-alanine: step 1/1.</text>
</comment>
<dbReference type="Proteomes" id="UP000037136">
    <property type="component" value="Unassembled WGS sequence"/>
</dbReference>
<dbReference type="PANTHER" id="PTHR21299:SF1">
    <property type="entry name" value="PANTOATE--BETA-ALANINE LIGASE"/>
    <property type="match status" value="1"/>
</dbReference>
<evidence type="ECO:0000256" key="8">
    <source>
        <dbReference type="ARBA" id="ARBA00022840"/>
    </source>
</evidence>
<dbReference type="Pfam" id="PF02569">
    <property type="entry name" value="Pantoate_ligase"/>
    <property type="match status" value="1"/>
</dbReference>
<dbReference type="NCBIfam" id="TIGR00125">
    <property type="entry name" value="cyt_tran_rel"/>
    <property type="match status" value="1"/>
</dbReference>
<name>A0A2A9PB31_OPHUN</name>
<dbReference type="GO" id="GO:0004592">
    <property type="term" value="F:pantoate-beta-alanine ligase activity"/>
    <property type="evidence" value="ECO:0007669"/>
    <property type="project" value="UniProtKB-EC"/>
</dbReference>
<dbReference type="InterPro" id="IPR014729">
    <property type="entry name" value="Rossmann-like_a/b/a_fold"/>
</dbReference>
<dbReference type="EC" id="6.3.2.1" evidence="3"/>
<evidence type="ECO:0000313" key="12">
    <source>
        <dbReference type="EMBL" id="PFH58070.1"/>
    </source>
</evidence>
<dbReference type="SUPFAM" id="SSF52374">
    <property type="entry name" value="Nucleotidylyl transferase"/>
    <property type="match status" value="1"/>
</dbReference>
<dbReference type="GO" id="GO:0005524">
    <property type="term" value="F:ATP binding"/>
    <property type="evidence" value="ECO:0007669"/>
    <property type="project" value="UniProtKB-KW"/>
</dbReference>
<dbReference type="InterPro" id="IPR004821">
    <property type="entry name" value="Cyt_trans-like"/>
</dbReference>
<dbReference type="AlphaFoldDB" id="A0A2A9PB31"/>
<dbReference type="EMBL" id="LAZP02000332">
    <property type="protein sequence ID" value="PFH58070.1"/>
    <property type="molecule type" value="Genomic_DNA"/>
</dbReference>
<proteinExistence type="inferred from homology"/>
<evidence type="ECO:0000256" key="1">
    <source>
        <dbReference type="ARBA" id="ARBA00004990"/>
    </source>
</evidence>
<evidence type="ECO:0000256" key="11">
    <source>
        <dbReference type="ARBA" id="ARBA00048258"/>
    </source>
</evidence>
<keyword evidence="5" id="KW-0436">Ligase</keyword>
<evidence type="ECO:0000256" key="3">
    <source>
        <dbReference type="ARBA" id="ARBA00012219"/>
    </source>
</evidence>